<protein>
    <submittedName>
        <fullName evidence="1">Uncharacterized protein</fullName>
    </submittedName>
</protein>
<proteinExistence type="predicted"/>
<evidence type="ECO:0000313" key="2">
    <source>
        <dbReference type="Proteomes" id="UP001239111"/>
    </source>
</evidence>
<dbReference type="Proteomes" id="UP001239111">
    <property type="component" value="Chromosome 1"/>
</dbReference>
<reference evidence="1" key="1">
    <citation type="submission" date="2023-04" db="EMBL/GenBank/DDBJ databases">
        <title>A chromosome-level genome assembly of the parasitoid wasp Eretmocerus hayati.</title>
        <authorList>
            <person name="Zhong Y."/>
            <person name="Liu S."/>
            <person name="Liu Y."/>
        </authorList>
    </citation>
    <scope>NUCLEOTIDE SEQUENCE</scope>
    <source>
        <strain evidence="1">ZJU_SS_LIU_2023</strain>
    </source>
</reference>
<name>A0ACC2PF99_9HYME</name>
<gene>
    <name evidence="1" type="ORF">QAD02_017766</name>
</gene>
<comment type="caution">
    <text evidence="1">The sequence shown here is derived from an EMBL/GenBank/DDBJ whole genome shotgun (WGS) entry which is preliminary data.</text>
</comment>
<keyword evidence="2" id="KW-1185">Reference proteome</keyword>
<evidence type="ECO:0000313" key="1">
    <source>
        <dbReference type="EMBL" id="KAJ8681974.1"/>
    </source>
</evidence>
<dbReference type="EMBL" id="CM056741">
    <property type="protein sequence ID" value="KAJ8681974.1"/>
    <property type="molecule type" value="Genomic_DNA"/>
</dbReference>
<accession>A0ACC2PF99</accession>
<organism evidence="1 2">
    <name type="scientific">Eretmocerus hayati</name>
    <dbReference type="NCBI Taxonomy" id="131215"/>
    <lineage>
        <taxon>Eukaryota</taxon>
        <taxon>Metazoa</taxon>
        <taxon>Ecdysozoa</taxon>
        <taxon>Arthropoda</taxon>
        <taxon>Hexapoda</taxon>
        <taxon>Insecta</taxon>
        <taxon>Pterygota</taxon>
        <taxon>Neoptera</taxon>
        <taxon>Endopterygota</taxon>
        <taxon>Hymenoptera</taxon>
        <taxon>Apocrita</taxon>
        <taxon>Proctotrupomorpha</taxon>
        <taxon>Chalcidoidea</taxon>
        <taxon>Aphelinidae</taxon>
        <taxon>Aphelininae</taxon>
        <taxon>Eretmocerus</taxon>
    </lineage>
</organism>
<sequence length="346" mass="37774">MVGPIYLPPQNQPRPFSLNPKSTSASPSQSQTPQRSSTSSTSAQYLPPRTQQQDQQRRPNNSYLPPNTGVDSRNSVPTPSKEYLPPREQQPNRQSQHQQSQHQQSQHQQSQHQLNQRHEQQSTQVASLPEYLPPNRANSFDSSTRGPTDINRIPQGNPTAPRQDYLPPARSGPSSYDRPSDSYLPPQQSQAPFVPSSSRTNSPVSGSGSAVFGADGYRYGGPGGRGSGPGARATAQAEQSTEAAKYDFEYRVSDEFGNDFAHKEMREGLRTQGSYSVVLPDGRKQIVSYEADEAGFRPRISYEAVASVLGAKPALASGVDSYSANGPASSRGYDYNANNVDSRIPY</sequence>